<keyword evidence="3" id="KW-1185">Reference proteome</keyword>
<dbReference type="GeneID" id="45762833"/>
<evidence type="ECO:0008006" key="4">
    <source>
        <dbReference type="Google" id="ProtNLM"/>
    </source>
</evidence>
<dbReference type="PROSITE" id="PS51318">
    <property type="entry name" value="TAT"/>
    <property type="match status" value="1"/>
</dbReference>
<feature type="signal peptide" evidence="1">
    <location>
        <begin position="1"/>
        <end position="34"/>
    </location>
</feature>
<proteinExistence type="predicted"/>
<dbReference type="EMBL" id="PECC01000030">
    <property type="protein sequence ID" value="TDZ47597.1"/>
    <property type="molecule type" value="Genomic_DNA"/>
</dbReference>
<keyword evidence="1" id="KW-0732">Signal</keyword>
<evidence type="ECO:0000313" key="2">
    <source>
        <dbReference type="EMBL" id="TDZ47597.1"/>
    </source>
</evidence>
<dbReference type="Proteomes" id="UP000295165">
    <property type="component" value="Unassembled WGS sequence"/>
</dbReference>
<dbReference type="InterPro" id="IPR006311">
    <property type="entry name" value="TAT_signal"/>
</dbReference>
<comment type="caution">
    <text evidence="2">The sequence shown here is derived from an EMBL/GenBank/DDBJ whole genome shotgun (WGS) entry which is preliminary data.</text>
</comment>
<protein>
    <recommendedName>
        <fullName evidence="4">Ig-like domain-containing protein</fullName>
    </recommendedName>
</protein>
<gene>
    <name evidence="2" type="ORF">CCUG63697_04652</name>
</gene>
<dbReference type="AlphaFoldDB" id="A0A4R8R3K5"/>
<organism evidence="2 3">
    <name type="scientific">Mycobacteroides franklinii</name>
    <dbReference type="NCBI Taxonomy" id="948102"/>
    <lineage>
        <taxon>Bacteria</taxon>
        <taxon>Bacillati</taxon>
        <taxon>Actinomycetota</taxon>
        <taxon>Actinomycetes</taxon>
        <taxon>Mycobacteriales</taxon>
        <taxon>Mycobacteriaceae</taxon>
        <taxon>Mycobacteroides</taxon>
    </lineage>
</organism>
<evidence type="ECO:0000313" key="3">
    <source>
        <dbReference type="Proteomes" id="UP000295165"/>
    </source>
</evidence>
<feature type="chain" id="PRO_5021013709" description="Ig-like domain-containing protein" evidence="1">
    <location>
        <begin position="35"/>
        <end position="114"/>
    </location>
</feature>
<name>A0A4R8R3K5_9MYCO</name>
<sequence precursor="true">MGNNRFLYRSAAVTAAAAAAVAAATLAAAGPAWAGPAAPNALQVILALQRQGDKVIVNRTGGKPLQMCTVTSVREGRSEYWWTHPQVVDPNRAKRAHGVGTQLLYRTMYVDVQC</sequence>
<accession>A0A4R8R3K5</accession>
<reference evidence="2 3" key="1">
    <citation type="journal article" date="2019" name="Sci. Rep.">
        <title>Extended insight into the Mycobacterium chelonae-abscessus complex through whole genome sequencing of Mycobacterium salmoniphilum outbreak and Mycobacterium salmoniphilum-like strains.</title>
        <authorList>
            <person name="Behra P.R.K."/>
            <person name="Das S."/>
            <person name="Pettersson B.M.F."/>
            <person name="Shirreff L."/>
            <person name="DuCote T."/>
            <person name="Jacobsson K.G."/>
            <person name="Ennis D.G."/>
            <person name="Kirsebom L.A."/>
        </authorList>
    </citation>
    <scope>NUCLEOTIDE SEQUENCE [LARGE SCALE GENOMIC DNA]</scope>
    <source>
        <strain evidence="2 3">CCUG 63697</strain>
    </source>
</reference>
<dbReference type="RefSeq" id="WP_043079347.1">
    <property type="nucleotide sequence ID" value="NZ_PECB01000003.1"/>
</dbReference>
<evidence type="ECO:0000256" key="1">
    <source>
        <dbReference type="SAM" id="SignalP"/>
    </source>
</evidence>